<dbReference type="PROSITE" id="PS51831">
    <property type="entry name" value="HD"/>
    <property type="match status" value="1"/>
</dbReference>
<keyword evidence="1 7" id="KW-0808">Transferase</keyword>
<name>A0A845BZ70_9NEIS</name>
<dbReference type="SUPFAM" id="SSF81301">
    <property type="entry name" value="Nucleotidyltransferase"/>
    <property type="match status" value="1"/>
</dbReference>
<evidence type="ECO:0000256" key="6">
    <source>
        <dbReference type="ARBA" id="ARBA00023268"/>
    </source>
</evidence>
<comment type="caution">
    <text evidence="7">Lacks conserved residue(s) required for the propagation of feature annotation.</text>
</comment>
<comment type="activity regulation">
    <text evidence="7">Uridylyltransferase (UTase) activity is inhibited by glutamine, while glutamine activates uridylyl-removing (UR) activity.</text>
</comment>
<dbReference type="InterPro" id="IPR002934">
    <property type="entry name" value="Polymerase_NTP_transf_dom"/>
</dbReference>
<dbReference type="EC" id="2.7.7.59" evidence="7"/>
<dbReference type="Pfam" id="PF08335">
    <property type="entry name" value="GlnD_UR_UTase"/>
    <property type="match status" value="1"/>
</dbReference>
<dbReference type="Gene3D" id="3.30.70.260">
    <property type="match status" value="1"/>
</dbReference>
<dbReference type="InterPro" id="IPR002912">
    <property type="entry name" value="ACT_dom"/>
</dbReference>
<evidence type="ECO:0000313" key="10">
    <source>
        <dbReference type="EMBL" id="MXR37803.1"/>
    </source>
</evidence>
<dbReference type="SUPFAM" id="SSF81593">
    <property type="entry name" value="Nucleotidyltransferase substrate binding subunit/domain"/>
    <property type="match status" value="1"/>
</dbReference>
<dbReference type="Gene3D" id="1.10.3210.10">
    <property type="entry name" value="Hypothetical protein af1432"/>
    <property type="match status" value="1"/>
</dbReference>
<comment type="catalytic activity">
    <reaction evidence="7">
        <text>[protein-PII]-L-tyrosine + UTP = [protein-PII]-uridylyl-L-tyrosine + diphosphate</text>
        <dbReference type="Rhea" id="RHEA:13673"/>
        <dbReference type="Rhea" id="RHEA-COMP:12147"/>
        <dbReference type="Rhea" id="RHEA-COMP:12148"/>
        <dbReference type="ChEBI" id="CHEBI:33019"/>
        <dbReference type="ChEBI" id="CHEBI:46398"/>
        <dbReference type="ChEBI" id="CHEBI:46858"/>
        <dbReference type="ChEBI" id="CHEBI:90602"/>
        <dbReference type="EC" id="2.7.7.59"/>
    </reaction>
</comment>
<evidence type="ECO:0000259" key="9">
    <source>
        <dbReference type="PROSITE" id="PS51831"/>
    </source>
</evidence>
<dbReference type="CDD" id="cd04900">
    <property type="entry name" value="ACT_UUR-like_1"/>
    <property type="match status" value="1"/>
</dbReference>
<dbReference type="CDD" id="cd05401">
    <property type="entry name" value="NT_GlnE_GlnD_like"/>
    <property type="match status" value="1"/>
</dbReference>
<proteinExistence type="inferred from homology"/>
<gene>
    <name evidence="7" type="primary">glnD</name>
    <name evidence="10" type="ORF">GQF02_12545</name>
</gene>
<dbReference type="SUPFAM" id="SSF109604">
    <property type="entry name" value="HD-domain/PDEase-like"/>
    <property type="match status" value="1"/>
</dbReference>
<comment type="function">
    <text evidence="7">Modifies, by uridylylation and deuridylylation, the PII regulatory proteins (GlnB and homologs), in response to the nitrogen status of the cell that GlnD senses through the glutamine level. Under low glutamine levels, catalyzes the conversion of the PII proteins and UTP to PII-UMP and PPi, while under higher glutamine levels, GlnD hydrolyzes PII-UMP to PII and UMP (deuridylylation). Thus, controls uridylylation state and activity of the PII proteins, and plays an important role in the regulation of nitrogen metabolism.</text>
</comment>
<dbReference type="InterPro" id="IPR045865">
    <property type="entry name" value="ACT-like_dom_sf"/>
</dbReference>
<dbReference type="Proteomes" id="UP000467214">
    <property type="component" value="Unassembled WGS sequence"/>
</dbReference>
<dbReference type="Pfam" id="PF01909">
    <property type="entry name" value="NTP_transf_2"/>
    <property type="match status" value="1"/>
</dbReference>
<evidence type="ECO:0000259" key="8">
    <source>
        <dbReference type="PROSITE" id="PS51671"/>
    </source>
</evidence>
<dbReference type="RefSeq" id="WP_160797607.1">
    <property type="nucleotide sequence ID" value="NZ_WSSB01000012.1"/>
</dbReference>
<reference evidence="10 11" key="1">
    <citation type="submission" date="2019-12" db="EMBL/GenBank/DDBJ databases">
        <title>Neisseriaceae gen. nov. sp. Genome sequencing and assembly.</title>
        <authorList>
            <person name="Liu Z."/>
            <person name="Li A."/>
        </authorList>
    </citation>
    <scope>NUCLEOTIDE SEQUENCE [LARGE SCALE GENOMIC DNA]</scope>
    <source>
        <strain evidence="10 11">B2N2-7</strain>
    </source>
</reference>
<dbReference type="PANTHER" id="PTHR47320:SF1">
    <property type="entry name" value="BIFUNCTIONAL URIDYLYLTRANSFERASE_URIDYLYL-REMOVING ENZYME"/>
    <property type="match status" value="1"/>
</dbReference>
<dbReference type="GO" id="GO:0006808">
    <property type="term" value="P:regulation of nitrogen utilization"/>
    <property type="evidence" value="ECO:0007669"/>
    <property type="project" value="UniProtKB-UniRule"/>
</dbReference>
<evidence type="ECO:0000256" key="3">
    <source>
        <dbReference type="ARBA" id="ARBA00022737"/>
    </source>
</evidence>
<dbReference type="InterPro" id="IPR006674">
    <property type="entry name" value="HD_domain"/>
</dbReference>
<protein>
    <recommendedName>
        <fullName evidence="7">Bifunctional uridylyltransferase/uridylyl-removing enzyme</fullName>
        <shortName evidence="7">UTase/UR</shortName>
    </recommendedName>
    <alternativeName>
        <fullName evidence="7">Bifunctional [protein-PII] modification enzyme</fullName>
    </alternativeName>
    <alternativeName>
        <fullName evidence="7">Bifunctional nitrogen sensor protein</fullName>
    </alternativeName>
    <domain>
        <recommendedName>
            <fullName evidence="7">[Protein-PII] uridylyltransferase</fullName>
            <shortName evidence="7">PII uridylyltransferase</shortName>
            <shortName evidence="7">UTase</shortName>
            <ecNumber evidence="7">2.7.7.59</ecNumber>
        </recommendedName>
    </domain>
    <domain>
        <recommendedName>
            <fullName evidence="7">[Protein-PII]-UMP uridylyl-removing enzyme</fullName>
            <shortName evidence="7">UR</shortName>
            <ecNumber evidence="7">3.1.4.-</ecNumber>
        </recommendedName>
    </domain>
</protein>
<dbReference type="CDD" id="cd00077">
    <property type="entry name" value="HDc"/>
    <property type="match status" value="1"/>
</dbReference>
<keyword evidence="6 7" id="KW-0511">Multifunctional enzyme</keyword>
<evidence type="ECO:0000256" key="5">
    <source>
        <dbReference type="ARBA" id="ARBA00022842"/>
    </source>
</evidence>
<sequence>MQPCDDFLACQTWRRELQTERQSLAQRYRHDGRARDYLNRHSLLIDGYIRTIWDALALEQQASLLAVGGYGRGQLFPCSDIDLLILLPAAPDALLTDTLTRFVGLLWDIGLEVGHSVRTVAECLSESQADLTVETTLLENRLLCGNPVLFTELNQATARVRDPLRFLEGKLIEQTQRHNRLFSGTSNLEPNLKDSPGGLRDLHTIIWLARAIGLGSSWDMLVQKDILTPTEARMLRISERQLEKLRIELHLQAKRREDRLIFDLQQQTALAMGYADAPQRRASEEMMQAYYKASRMVSQLSGILLPNIRALLFCPLPRVTIDIDSRFYRVNDMLGIHGNDVFEDDPGAILEAFLHMQRHPELTGMAPRTLRALWRARRHINERFRRNRHNRALFLQMFRENGLTHTLRRMNLYGVLGKYLPAFGRIIGRMQHDLFHVYTVEEHILMVVRNLRRFAVPAFNHEYPLLSRLITSFERPEVLYIAGLFHDIAKGRGGDHSQLGTVDAAEFCQTHGLSFEDRELIVWLVREHLSMSTVAQKQDIYDPETVLHFAETVGNPRRLAALYLLTVADIRGTSPKIWNGWKAKLLEDLYHATLRVLESGGEVDCQSVISERQAQARAELRLNALPEGVEMRLWQQLDTVYFLRHDVRTIAWHARVLNRLVDSPTPIVKARMSESREGIEVLVYTPDQSTLFSRICAFFGRTHYSIADARVHTTRHGYALDTFHVFIPEHHADDYRAMINFIEFELAQRLLSGETAAVTKSGRIDRHLKHFPIQPQVSLHPDDKALYYVLSIVAGDRPGLLARISQVLAEHRFGVHSAKIMTLGSRVEDSFLLSADGGSDDKSLLALESALTQALQL</sequence>
<dbReference type="InterPro" id="IPR010043">
    <property type="entry name" value="UTase/UR"/>
</dbReference>
<organism evidence="10 11">
    <name type="scientific">Craterilacuibacter sinensis</name>
    <dbReference type="NCBI Taxonomy" id="2686017"/>
    <lineage>
        <taxon>Bacteria</taxon>
        <taxon>Pseudomonadati</taxon>
        <taxon>Pseudomonadota</taxon>
        <taxon>Betaproteobacteria</taxon>
        <taxon>Neisseriales</taxon>
        <taxon>Neisseriaceae</taxon>
        <taxon>Craterilacuibacter</taxon>
    </lineage>
</organism>
<feature type="domain" description="ACT" evidence="8">
    <location>
        <begin position="680"/>
        <end position="766"/>
    </location>
</feature>
<dbReference type="PANTHER" id="PTHR47320">
    <property type="entry name" value="BIFUNCTIONAL URIDYLYLTRANSFERASE/URIDYLYL-REMOVING ENZYME"/>
    <property type="match status" value="1"/>
</dbReference>
<dbReference type="HAMAP" id="MF_00277">
    <property type="entry name" value="PII_uridylyl_transf"/>
    <property type="match status" value="1"/>
</dbReference>
<comment type="domain">
    <text evidence="7">Has four distinct domains: an N-terminal nucleotidyltransferase (NT) domain responsible for UTase activity, a central HD domain that encodes UR activity, and two C-terminal ACT domains that seem to have a role in glutamine sensing.</text>
</comment>
<dbReference type="InterPro" id="IPR013546">
    <property type="entry name" value="PII_UdlTrfase/GS_AdlTrfase"/>
</dbReference>
<dbReference type="NCBIfam" id="TIGR01693">
    <property type="entry name" value="UTase_glnD"/>
    <property type="match status" value="1"/>
</dbReference>
<dbReference type="EMBL" id="WSSB01000012">
    <property type="protein sequence ID" value="MXR37803.1"/>
    <property type="molecule type" value="Genomic_DNA"/>
</dbReference>
<dbReference type="AlphaFoldDB" id="A0A845BZ70"/>
<dbReference type="SMART" id="SM00471">
    <property type="entry name" value="HDc"/>
    <property type="match status" value="1"/>
</dbReference>
<dbReference type="NCBIfam" id="NF002837">
    <property type="entry name" value="PRK03059.1"/>
    <property type="match status" value="1"/>
</dbReference>
<comment type="caution">
    <text evidence="10">The sequence shown here is derived from an EMBL/GenBank/DDBJ whole genome shotgun (WGS) entry which is preliminary data.</text>
</comment>
<dbReference type="EC" id="3.1.4.-" evidence="7"/>
<accession>A0A845BZ70</accession>
<keyword evidence="3" id="KW-0677">Repeat</keyword>
<dbReference type="InterPro" id="IPR003607">
    <property type="entry name" value="HD/PDEase_dom"/>
</dbReference>
<evidence type="ECO:0000313" key="11">
    <source>
        <dbReference type="Proteomes" id="UP000467214"/>
    </source>
</evidence>
<evidence type="ECO:0000256" key="7">
    <source>
        <dbReference type="HAMAP-Rule" id="MF_00277"/>
    </source>
</evidence>
<dbReference type="CDD" id="cd04899">
    <property type="entry name" value="ACT_ACR-UUR-like_2"/>
    <property type="match status" value="1"/>
</dbReference>
<dbReference type="SUPFAM" id="SSF55021">
    <property type="entry name" value="ACT-like"/>
    <property type="match status" value="2"/>
</dbReference>
<comment type="similarity">
    <text evidence="7">Belongs to the GlnD family.</text>
</comment>
<feature type="region of interest" description="Uridylyltransferase" evidence="7">
    <location>
        <begin position="1"/>
        <end position="322"/>
    </location>
</feature>
<evidence type="ECO:0000256" key="4">
    <source>
        <dbReference type="ARBA" id="ARBA00022801"/>
    </source>
</evidence>
<comment type="catalytic activity">
    <reaction evidence="7">
        <text>[protein-PII]-uridylyl-L-tyrosine + H2O = [protein-PII]-L-tyrosine + UMP + H(+)</text>
        <dbReference type="Rhea" id="RHEA:48600"/>
        <dbReference type="Rhea" id="RHEA-COMP:12147"/>
        <dbReference type="Rhea" id="RHEA-COMP:12148"/>
        <dbReference type="ChEBI" id="CHEBI:15377"/>
        <dbReference type="ChEBI" id="CHEBI:15378"/>
        <dbReference type="ChEBI" id="CHEBI:46858"/>
        <dbReference type="ChEBI" id="CHEBI:57865"/>
        <dbReference type="ChEBI" id="CHEBI:90602"/>
    </reaction>
</comment>
<keyword evidence="11" id="KW-1185">Reference proteome</keyword>
<dbReference type="PROSITE" id="PS51671">
    <property type="entry name" value="ACT"/>
    <property type="match status" value="2"/>
</dbReference>
<feature type="domain" description="HD" evidence="9">
    <location>
        <begin position="440"/>
        <end position="556"/>
    </location>
</feature>
<dbReference type="InterPro" id="IPR043519">
    <property type="entry name" value="NT_sf"/>
</dbReference>
<dbReference type="GO" id="GO:0008081">
    <property type="term" value="F:phosphoric diester hydrolase activity"/>
    <property type="evidence" value="ECO:0007669"/>
    <property type="project" value="UniProtKB-UniRule"/>
</dbReference>
<keyword evidence="4 7" id="KW-0378">Hydrolase</keyword>
<evidence type="ECO:0000256" key="1">
    <source>
        <dbReference type="ARBA" id="ARBA00022679"/>
    </source>
</evidence>
<dbReference type="GO" id="GO:0008773">
    <property type="term" value="F:[protein-PII] uridylyltransferase activity"/>
    <property type="evidence" value="ECO:0007669"/>
    <property type="project" value="UniProtKB-UniRule"/>
</dbReference>
<feature type="domain" description="ACT" evidence="8">
    <location>
        <begin position="789"/>
        <end position="857"/>
    </location>
</feature>
<comment type="cofactor">
    <cofactor evidence="7">
        <name>Mg(2+)</name>
        <dbReference type="ChEBI" id="CHEBI:18420"/>
    </cofactor>
</comment>
<dbReference type="Pfam" id="PF01966">
    <property type="entry name" value="HD"/>
    <property type="match status" value="1"/>
</dbReference>
<dbReference type="PIRSF" id="PIRSF006288">
    <property type="entry name" value="PII_uridyltransf"/>
    <property type="match status" value="1"/>
</dbReference>
<keyword evidence="2 7" id="KW-0548">Nucleotidyltransferase</keyword>
<keyword evidence="5 7" id="KW-0460">Magnesium</keyword>
<evidence type="ECO:0000256" key="2">
    <source>
        <dbReference type="ARBA" id="ARBA00022695"/>
    </source>
</evidence>